<evidence type="ECO:0000256" key="4">
    <source>
        <dbReference type="ARBA" id="ARBA00022801"/>
    </source>
</evidence>
<keyword evidence="10" id="KW-1185">Reference proteome</keyword>
<accession>A0ABT8VE26</accession>
<dbReference type="PANTHER" id="PTHR13604:SF0">
    <property type="entry name" value="ABASIC SITE PROCESSING PROTEIN HMCES"/>
    <property type="match status" value="1"/>
</dbReference>
<evidence type="ECO:0000256" key="6">
    <source>
        <dbReference type="ARBA" id="ARBA00023125"/>
    </source>
</evidence>
<keyword evidence="4 8" id="KW-0378">Hydrolase</keyword>
<dbReference type="Proteomes" id="UP001168883">
    <property type="component" value="Unassembled WGS sequence"/>
</dbReference>
<organism evidence="9 10">
    <name type="scientific">Paenibacillus ehimensis</name>
    <dbReference type="NCBI Taxonomy" id="79264"/>
    <lineage>
        <taxon>Bacteria</taxon>
        <taxon>Bacillati</taxon>
        <taxon>Bacillota</taxon>
        <taxon>Bacilli</taxon>
        <taxon>Bacillales</taxon>
        <taxon>Paenibacillaceae</taxon>
        <taxon>Paenibacillus</taxon>
    </lineage>
</organism>
<dbReference type="PANTHER" id="PTHR13604">
    <property type="entry name" value="DC12-RELATED"/>
    <property type="match status" value="1"/>
</dbReference>
<keyword evidence="2 8" id="KW-0645">Protease</keyword>
<evidence type="ECO:0000256" key="5">
    <source>
        <dbReference type="ARBA" id="ARBA00023124"/>
    </source>
</evidence>
<keyword evidence="7" id="KW-0456">Lyase</keyword>
<sequence>MCGRYTITVSFEELVLYFRLDRRPAPYQPRYNAAPGQWIPAIIGGAGGREEPEANRLGELRWGLVPSWAQDDKSGARMMNARAESAAEKPAFRTLLKRKRCLIPADGFYEWKRIGSQKQPVRFVLADGGLFGMAALYDTWVAGDGTKLHTCTILTTAANDLVAEVHERMPVILPREHESLWLNRTVQDERELLPVLQPYPAERMRYYEVDPKVGRVSYNEPDCIEPLAL</sequence>
<name>A0ABT8VE26_9BACL</name>
<keyword evidence="6" id="KW-0238">DNA-binding</keyword>
<evidence type="ECO:0000256" key="2">
    <source>
        <dbReference type="ARBA" id="ARBA00022670"/>
    </source>
</evidence>
<comment type="similarity">
    <text evidence="1 8">Belongs to the SOS response-associated peptidase family.</text>
</comment>
<gene>
    <name evidence="9" type="ORF">Q3C12_19625</name>
</gene>
<dbReference type="EMBL" id="JAUMKJ010000024">
    <property type="protein sequence ID" value="MDO3679224.1"/>
    <property type="molecule type" value="Genomic_DNA"/>
</dbReference>
<reference evidence="9" key="1">
    <citation type="submission" date="2023-07" db="EMBL/GenBank/DDBJ databases">
        <authorList>
            <person name="Aktuganov G."/>
            <person name="Boyko T."/>
            <person name="Delegan Y."/>
            <person name="Galimzianova N."/>
            <person name="Gilvanova E."/>
            <person name="Korobov V."/>
            <person name="Kuzmina L."/>
            <person name="Melentiev A."/>
            <person name="Milman P."/>
            <person name="Ryabova A."/>
            <person name="Stupak E."/>
            <person name="Yasakov T."/>
            <person name="Zharikova N."/>
            <person name="Zhurenko E."/>
        </authorList>
    </citation>
    <scope>NUCLEOTIDE SEQUENCE</scope>
    <source>
        <strain evidence="9">IB-739</strain>
    </source>
</reference>
<evidence type="ECO:0000256" key="8">
    <source>
        <dbReference type="RuleBase" id="RU364100"/>
    </source>
</evidence>
<proteinExistence type="inferred from homology"/>
<keyword evidence="5" id="KW-0190">Covalent protein-DNA linkage</keyword>
<dbReference type="InterPro" id="IPR003738">
    <property type="entry name" value="SRAP"/>
</dbReference>
<dbReference type="InterPro" id="IPR036590">
    <property type="entry name" value="SRAP-like"/>
</dbReference>
<keyword evidence="3" id="KW-0227">DNA damage</keyword>
<evidence type="ECO:0000256" key="1">
    <source>
        <dbReference type="ARBA" id="ARBA00008136"/>
    </source>
</evidence>
<dbReference type="SUPFAM" id="SSF143081">
    <property type="entry name" value="BB1717-like"/>
    <property type="match status" value="1"/>
</dbReference>
<comment type="caution">
    <text evidence="9">The sequence shown here is derived from an EMBL/GenBank/DDBJ whole genome shotgun (WGS) entry which is preliminary data.</text>
</comment>
<dbReference type="RefSeq" id="WP_025846445.1">
    <property type="nucleotide sequence ID" value="NZ_JAUMKJ010000024.1"/>
</dbReference>
<protein>
    <recommendedName>
        <fullName evidence="8">Abasic site processing protein</fullName>
        <ecNumber evidence="8">3.4.-.-</ecNumber>
    </recommendedName>
</protein>
<dbReference type="Gene3D" id="3.90.1680.10">
    <property type="entry name" value="SOS response associated peptidase-like"/>
    <property type="match status" value="1"/>
</dbReference>
<evidence type="ECO:0000313" key="9">
    <source>
        <dbReference type="EMBL" id="MDO3679224.1"/>
    </source>
</evidence>
<dbReference type="Pfam" id="PF02586">
    <property type="entry name" value="SRAP"/>
    <property type="match status" value="1"/>
</dbReference>
<evidence type="ECO:0000256" key="3">
    <source>
        <dbReference type="ARBA" id="ARBA00022763"/>
    </source>
</evidence>
<dbReference type="EC" id="3.4.-.-" evidence="8"/>
<evidence type="ECO:0000256" key="7">
    <source>
        <dbReference type="ARBA" id="ARBA00023239"/>
    </source>
</evidence>
<evidence type="ECO:0000313" key="10">
    <source>
        <dbReference type="Proteomes" id="UP001168883"/>
    </source>
</evidence>